<dbReference type="Gene3D" id="3.40.50.880">
    <property type="match status" value="1"/>
</dbReference>
<dbReference type="AlphaFoldDB" id="A0A835Z618"/>
<dbReference type="SUPFAM" id="SSF50952">
    <property type="entry name" value="Soluble quinoprotein glucose dehydrogenase"/>
    <property type="match status" value="1"/>
</dbReference>
<dbReference type="PANTHER" id="PTHR19328">
    <property type="entry name" value="HEDGEHOG-INTERACTING PROTEIN"/>
    <property type="match status" value="1"/>
</dbReference>
<feature type="domain" description="ThuA-like" evidence="1">
    <location>
        <begin position="74"/>
        <end position="241"/>
    </location>
</feature>
<dbReference type="Proteomes" id="UP000664859">
    <property type="component" value="Unassembled WGS sequence"/>
</dbReference>
<dbReference type="InterPro" id="IPR011041">
    <property type="entry name" value="Quinoprot_gluc/sorb_DH_b-prop"/>
</dbReference>
<dbReference type="InterPro" id="IPR029062">
    <property type="entry name" value="Class_I_gatase-like"/>
</dbReference>
<proteinExistence type="predicted"/>
<gene>
    <name evidence="3" type="ORF">JKP88DRAFT_288323</name>
</gene>
<keyword evidence="4" id="KW-1185">Reference proteome</keyword>
<name>A0A835Z618_9STRA</name>
<organism evidence="3 4">
    <name type="scientific">Tribonema minus</name>
    <dbReference type="NCBI Taxonomy" id="303371"/>
    <lineage>
        <taxon>Eukaryota</taxon>
        <taxon>Sar</taxon>
        <taxon>Stramenopiles</taxon>
        <taxon>Ochrophyta</taxon>
        <taxon>PX clade</taxon>
        <taxon>Xanthophyceae</taxon>
        <taxon>Tribonematales</taxon>
        <taxon>Tribonemataceae</taxon>
        <taxon>Tribonema</taxon>
    </lineage>
</organism>
<dbReference type="InterPro" id="IPR012938">
    <property type="entry name" value="Glc/Sorbosone_DH"/>
</dbReference>
<dbReference type="InterPro" id="IPR029010">
    <property type="entry name" value="ThuA-like"/>
</dbReference>
<evidence type="ECO:0000313" key="4">
    <source>
        <dbReference type="Proteomes" id="UP000664859"/>
    </source>
</evidence>
<feature type="domain" description="Glucose/Sorbosone dehydrogenase" evidence="2">
    <location>
        <begin position="310"/>
        <end position="400"/>
    </location>
</feature>
<dbReference type="PANTHER" id="PTHR19328:SF13">
    <property type="entry name" value="HIPL1 PROTEIN"/>
    <property type="match status" value="1"/>
</dbReference>
<dbReference type="InterPro" id="IPR011042">
    <property type="entry name" value="6-blade_b-propeller_TolB-like"/>
</dbReference>
<evidence type="ECO:0000259" key="1">
    <source>
        <dbReference type="Pfam" id="PF06283"/>
    </source>
</evidence>
<sequence length="800" mass="86616">MQNPLPITSATAAINSMAAQRGWAVTTVTAGATFPSLTGYSAFMSLFAGGETIPSGHRADLEAFIDAGNGFVGVQAFMDTGIGFVGVQAPYRGSATAWPFYTQLVGVTSKGSPSGLSTATVRVEDPAHPATSFLKRKWSLKQTWENYDMNAYAAIDFVNSIRERVHVLATVDESSYSGGTTGRDHPISWCQGFMGARMFHTGLDTQGFMGGRMFHTGLGGADSMWSDTNFKTHLAEGIAWALFQNGGDCNAGVDRFCLKTHIKTIYTAKVLPQDADQDHLNCAAHGGGALKRQFYRKTQIKTIYSALRMAAAPKGDERIFIAAKNGLVQSYYPSTGIFKTVVQLSVSSSEEQGLLGIALDPQFATTKHVFLYYSPSDTGASGYTNRLSRFKLNGDVLDKASEKIVLKLNGDVLEKASEKIVLKLNGDVLDKASEKIVLKLNGDVLDKASEKIVLEVPEDQVMHSSGAIHFDNWGDLWLSLGDNTDYKLSGGWAPINAISSKGDARRTSATNADTTGAAWRTSANSNDLRGSILRIRVDSNGGYSCPDGNLFPRGTSNAKCEIYSMGMRNPFSFALHPTVRGVVIESLVAALASPPVRSAAQWRHVPNHFGWPFCVGANSPATSPNFFGWPFCVGANSPYVNWDYSAPSGSQNKGYFKCDTNTKITNSSKWNTDATQVGPPHPATVWRVAGSSQVGPPQPATVWYNTQEQTNNPDIIRSTQLRTCAMLPYAHRHDKGNVDNECALPGYYDNENVNNACELPGYYDNESVTNACALPGYYDTAAITVDFIRGELNHAMFAEL</sequence>
<evidence type="ECO:0000259" key="2">
    <source>
        <dbReference type="Pfam" id="PF07995"/>
    </source>
</evidence>
<dbReference type="Gene3D" id="2.120.10.30">
    <property type="entry name" value="TolB, C-terminal domain"/>
    <property type="match status" value="1"/>
</dbReference>
<reference evidence="3" key="1">
    <citation type="submission" date="2021-02" db="EMBL/GenBank/DDBJ databases">
        <title>First Annotated Genome of the Yellow-green Alga Tribonema minus.</title>
        <authorList>
            <person name="Mahan K.M."/>
        </authorList>
    </citation>
    <scope>NUCLEOTIDE SEQUENCE</scope>
    <source>
        <strain evidence="3">UTEX B ZZ1240</strain>
    </source>
</reference>
<dbReference type="SUPFAM" id="SSF52317">
    <property type="entry name" value="Class I glutamine amidotransferase-like"/>
    <property type="match status" value="1"/>
</dbReference>
<dbReference type="EMBL" id="JAFCMP010000095">
    <property type="protein sequence ID" value="KAG5187108.1"/>
    <property type="molecule type" value="Genomic_DNA"/>
</dbReference>
<evidence type="ECO:0000313" key="3">
    <source>
        <dbReference type="EMBL" id="KAG5187108.1"/>
    </source>
</evidence>
<accession>A0A835Z618</accession>
<dbReference type="OrthoDB" id="3482285at2759"/>
<comment type="caution">
    <text evidence="3">The sequence shown here is derived from an EMBL/GenBank/DDBJ whole genome shotgun (WGS) entry which is preliminary data.</text>
</comment>
<dbReference type="Pfam" id="PF07995">
    <property type="entry name" value="GSDH"/>
    <property type="match status" value="1"/>
</dbReference>
<dbReference type="Pfam" id="PF06283">
    <property type="entry name" value="ThuA"/>
    <property type="match status" value="1"/>
</dbReference>
<protein>
    <submittedName>
        <fullName evidence="3">Trehalose utilization-domain-containing protein</fullName>
    </submittedName>
</protein>